<dbReference type="GO" id="GO:0008270">
    <property type="term" value="F:zinc ion binding"/>
    <property type="evidence" value="ECO:0007669"/>
    <property type="project" value="InterPro"/>
</dbReference>
<dbReference type="GO" id="GO:0008198">
    <property type="term" value="F:ferrous iron binding"/>
    <property type="evidence" value="ECO:0007669"/>
    <property type="project" value="InterPro"/>
</dbReference>
<comment type="cofactor">
    <cofactor evidence="1">
        <name>Zn(2+)</name>
        <dbReference type="ChEBI" id="CHEBI:29105"/>
    </cofactor>
</comment>
<evidence type="ECO:0000259" key="6">
    <source>
        <dbReference type="Pfam" id="PF02900"/>
    </source>
</evidence>
<accession>A0A1B8H1L7</accession>
<evidence type="ECO:0000256" key="4">
    <source>
        <dbReference type="ARBA" id="ARBA00022833"/>
    </source>
</evidence>
<name>A0A1B8H1L7_9GAMM</name>
<evidence type="ECO:0000256" key="1">
    <source>
        <dbReference type="ARBA" id="ARBA00001947"/>
    </source>
</evidence>
<protein>
    <submittedName>
        <fullName evidence="7">4,5-DOPA dioxygenase extradiol</fullName>
    </submittedName>
</protein>
<proteinExistence type="inferred from homology"/>
<dbReference type="GO" id="GO:0016702">
    <property type="term" value="F:oxidoreductase activity, acting on single donors with incorporation of molecular oxygen, incorporation of two atoms of oxygen"/>
    <property type="evidence" value="ECO:0007669"/>
    <property type="project" value="UniProtKB-ARBA"/>
</dbReference>
<comment type="similarity">
    <text evidence="2">Belongs to the DODA-type extradiol aromatic ring-opening dioxygenase family.</text>
</comment>
<dbReference type="InterPro" id="IPR004183">
    <property type="entry name" value="Xdiol_dOase_suB"/>
</dbReference>
<gene>
    <name evidence="7" type="ORF">AYY17_11800</name>
</gene>
<dbReference type="RefSeq" id="WP_067426234.1">
    <property type="nucleotide sequence ID" value="NZ_LZEX01000044.1"/>
</dbReference>
<reference evidence="7 8" key="1">
    <citation type="submission" date="2016-06" db="EMBL/GenBank/DDBJ databases">
        <authorList>
            <person name="Kjaerup R.B."/>
            <person name="Dalgaard T.S."/>
            <person name="Juul-Madsen H.R."/>
        </authorList>
    </citation>
    <scope>NUCLEOTIDE SEQUENCE [LARGE SCALE GENOMIC DNA]</scope>
    <source>
        <strain evidence="7 8">GCSL-Mp3</strain>
    </source>
</reference>
<dbReference type="AlphaFoldDB" id="A0A1B8H1L7"/>
<dbReference type="NCBIfam" id="NF007914">
    <property type="entry name" value="PRK10628.1"/>
    <property type="match status" value="1"/>
</dbReference>
<dbReference type="SUPFAM" id="SSF53213">
    <property type="entry name" value="LigB-like"/>
    <property type="match status" value="1"/>
</dbReference>
<dbReference type="PANTHER" id="PTHR30096">
    <property type="entry name" value="4,5-DOPA DIOXYGENASE EXTRADIOL-LIKE PROTEIN"/>
    <property type="match status" value="1"/>
</dbReference>
<evidence type="ECO:0000256" key="3">
    <source>
        <dbReference type="ARBA" id="ARBA00022723"/>
    </source>
</evidence>
<comment type="caution">
    <text evidence="7">The sequence shown here is derived from an EMBL/GenBank/DDBJ whole genome shotgun (WGS) entry which is preliminary data.</text>
</comment>
<dbReference type="PIRSF" id="PIRSF006157">
    <property type="entry name" value="Doxgns_DODA"/>
    <property type="match status" value="1"/>
</dbReference>
<dbReference type="PANTHER" id="PTHR30096:SF0">
    <property type="entry name" value="4,5-DOPA DIOXYGENASE EXTRADIOL-LIKE PROTEIN"/>
    <property type="match status" value="1"/>
</dbReference>
<dbReference type="Proteomes" id="UP000092247">
    <property type="component" value="Unassembled WGS sequence"/>
</dbReference>
<evidence type="ECO:0000256" key="2">
    <source>
        <dbReference type="ARBA" id="ARBA00007581"/>
    </source>
</evidence>
<keyword evidence="5" id="KW-0560">Oxidoreductase</keyword>
<dbReference type="InterPro" id="IPR014436">
    <property type="entry name" value="Extradiol_dOase_DODA"/>
</dbReference>
<dbReference type="STRING" id="368603.AYY16_15010"/>
<dbReference type="CDD" id="cd07363">
    <property type="entry name" value="45_DOPA_Dioxygenase"/>
    <property type="match status" value="1"/>
</dbReference>
<dbReference type="Gene3D" id="3.40.830.10">
    <property type="entry name" value="LigB-like"/>
    <property type="match status" value="1"/>
</dbReference>
<sequence>MKRLPALFVGHGSPMNVLETNRYTETWRQPGEQLPRPSAILVVSAHWYTQGSWLTSASHPRTIHDFRGFPQALQETEYPAPGSATLVERVKNLLNEDNIGEDNGEWGLDHGSWGILVKMFPDADIPVVQLSIDGSKPAQWYYDTGRKLAALRDEGVLVLGSGNVVHNLREMDWQNAQAEPYPWAESFNTFVRDNLDSEIVPHPLINALDREDGKRANPSPEHFLPLLYILGMREGAEPVTVTVDGIESASLSMLSVQVG</sequence>
<evidence type="ECO:0000256" key="5">
    <source>
        <dbReference type="ARBA" id="ARBA00023002"/>
    </source>
</evidence>
<keyword evidence="3" id="KW-0479">Metal-binding</keyword>
<evidence type="ECO:0000313" key="8">
    <source>
        <dbReference type="Proteomes" id="UP000092247"/>
    </source>
</evidence>
<organism evidence="7 8">
    <name type="scientific">Morganella psychrotolerans</name>
    <dbReference type="NCBI Taxonomy" id="368603"/>
    <lineage>
        <taxon>Bacteria</taxon>
        <taxon>Pseudomonadati</taxon>
        <taxon>Pseudomonadota</taxon>
        <taxon>Gammaproteobacteria</taxon>
        <taxon>Enterobacterales</taxon>
        <taxon>Morganellaceae</taxon>
        <taxon>Morganella</taxon>
    </lineage>
</organism>
<feature type="domain" description="Extradiol ring-cleavage dioxygenase class III enzyme subunit B" evidence="6">
    <location>
        <begin position="23"/>
        <end position="238"/>
    </location>
</feature>
<keyword evidence="4" id="KW-0862">Zinc</keyword>
<dbReference type="Pfam" id="PF02900">
    <property type="entry name" value="LigB"/>
    <property type="match status" value="1"/>
</dbReference>
<keyword evidence="7" id="KW-0223">Dioxygenase</keyword>
<dbReference type="EMBL" id="LZEX01000044">
    <property type="protein sequence ID" value="OBU02972.1"/>
    <property type="molecule type" value="Genomic_DNA"/>
</dbReference>
<evidence type="ECO:0000313" key="7">
    <source>
        <dbReference type="EMBL" id="OBU02972.1"/>
    </source>
</evidence>